<evidence type="ECO:0000256" key="5">
    <source>
        <dbReference type="ARBA" id="ARBA00023014"/>
    </source>
</evidence>
<dbReference type="GO" id="GO:0016491">
    <property type="term" value="F:oxidoreductase activity"/>
    <property type="evidence" value="ECO:0007669"/>
    <property type="project" value="InterPro"/>
</dbReference>
<accession>A0A0M9GD16</accession>
<dbReference type="EMBL" id="JSYZ01000022">
    <property type="protein sequence ID" value="KPA88206.1"/>
    <property type="molecule type" value="Genomic_DNA"/>
</dbReference>
<dbReference type="PATRIC" id="fig|50340.43.peg.2966"/>
<dbReference type="InterPro" id="IPR006638">
    <property type="entry name" value="Elp3/MiaA/NifB-like_rSAM"/>
</dbReference>
<dbReference type="SFLD" id="SFLDG01067">
    <property type="entry name" value="SPASM/twitch_domain_containing"/>
    <property type="match status" value="1"/>
</dbReference>
<dbReference type="AlphaFoldDB" id="A0A0M9GD16"/>
<dbReference type="GO" id="GO:0051536">
    <property type="term" value="F:iron-sulfur cluster binding"/>
    <property type="evidence" value="ECO:0007669"/>
    <property type="project" value="UniProtKB-KW"/>
</dbReference>
<dbReference type="OrthoDB" id="9782387at2"/>
<dbReference type="InterPro" id="IPR023867">
    <property type="entry name" value="Sulphatase_maturase_rSAM"/>
</dbReference>
<evidence type="ECO:0000313" key="9">
    <source>
        <dbReference type="Proteomes" id="UP000037931"/>
    </source>
</evidence>
<dbReference type="SFLD" id="SFLDG01384">
    <property type="entry name" value="thioether_bond_formation_requi"/>
    <property type="match status" value="1"/>
</dbReference>
<dbReference type="SMART" id="SM00729">
    <property type="entry name" value="Elp3"/>
    <property type="match status" value="1"/>
</dbReference>
<evidence type="ECO:0000256" key="1">
    <source>
        <dbReference type="ARBA" id="ARBA00001966"/>
    </source>
</evidence>
<dbReference type="InterPro" id="IPR013785">
    <property type="entry name" value="Aldolase_TIM"/>
</dbReference>
<dbReference type="SUPFAM" id="SSF102114">
    <property type="entry name" value="Radical SAM enzymes"/>
    <property type="match status" value="1"/>
</dbReference>
<dbReference type="Gene3D" id="3.20.20.70">
    <property type="entry name" value="Aldolase class I"/>
    <property type="match status" value="1"/>
</dbReference>
<comment type="cofactor">
    <cofactor evidence="1">
        <name>[4Fe-4S] cluster</name>
        <dbReference type="ChEBI" id="CHEBI:49883"/>
    </cofactor>
</comment>
<dbReference type="RefSeq" id="WP_054064191.1">
    <property type="nucleotide sequence ID" value="NZ_JSYZ01000022.1"/>
</dbReference>
<dbReference type="SFLD" id="SFLDG01386">
    <property type="entry name" value="main_SPASM_domain-containing"/>
    <property type="match status" value="1"/>
</dbReference>
<name>A0A0M9GD16_9PSED</name>
<dbReference type="SFLD" id="SFLDS00029">
    <property type="entry name" value="Radical_SAM"/>
    <property type="match status" value="1"/>
</dbReference>
<proteinExistence type="inferred from homology"/>
<dbReference type="InterPro" id="IPR007197">
    <property type="entry name" value="rSAM"/>
</dbReference>
<dbReference type="NCBIfam" id="TIGR03978">
    <property type="entry name" value="rSAM_paired_1"/>
    <property type="match status" value="1"/>
</dbReference>
<dbReference type="InterPro" id="IPR024023">
    <property type="entry name" value="rSAM_paired_HxsB"/>
</dbReference>
<dbReference type="PANTHER" id="PTHR43273:SF3">
    <property type="entry name" value="ANAEROBIC SULFATASE-MATURATING ENZYME HOMOLOG ASLB-RELATED"/>
    <property type="match status" value="1"/>
</dbReference>
<keyword evidence="2" id="KW-0949">S-adenosyl-L-methionine</keyword>
<evidence type="ECO:0000256" key="4">
    <source>
        <dbReference type="ARBA" id="ARBA00023004"/>
    </source>
</evidence>
<evidence type="ECO:0000256" key="2">
    <source>
        <dbReference type="ARBA" id="ARBA00022691"/>
    </source>
</evidence>
<dbReference type="GO" id="GO:0046872">
    <property type="term" value="F:metal ion binding"/>
    <property type="evidence" value="ECO:0007669"/>
    <property type="project" value="UniProtKB-KW"/>
</dbReference>
<comment type="similarity">
    <text evidence="6">Belongs to the radical SAM superfamily. Anaerobic sulfatase-maturating enzyme family.</text>
</comment>
<reference evidence="8 9" key="1">
    <citation type="journal article" date="2015" name="PLoS ONE">
        <title>Rice-Infecting Pseudomonas Genomes Are Highly Accessorized and Harbor Multiple Putative Virulence Mechanisms to Cause Sheath Brown Rot.</title>
        <authorList>
            <person name="Quibod I.L."/>
            <person name="Grande G."/>
            <person name="Oreiro E.G."/>
            <person name="Borja F.N."/>
            <person name="Dossa G.S."/>
            <person name="Mauleon R."/>
            <person name="Cruz C.V."/>
            <person name="Oliva R."/>
        </authorList>
    </citation>
    <scope>NUCLEOTIDE SEQUENCE [LARGE SCALE GENOMIC DNA]</scope>
    <source>
        <strain evidence="8 9">IRRI 6609</strain>
    </source>
</reference>
<dbReference type="PANTHER" id="PTHR43273">
    <property type="entry name" value="ANAEROBIC SULFATASE-MATURATING ENZYME HOMOLOG ASLB-RELATED"/>
    <property type="match status" value="1"/>
</dbReference>
<evidence type="ECO:0000313" key="8">
    <source>
        <dbReference type="EMBL" id="KPA88206.1"/>
    </source>
</evidence>
<dbReference type="STRING" id="50340.PF66_05258"/>
<keyword evidence="9" id="KW-1185">Reference proteome</keyword>
<gene>
    <name evidence="8" type="ORF">PF66_05258</name>
</gene>
<evidence type="ECO:0000256" key="6">
    <source>
        <dbReference type="ARBA" id="ARBA00023601"/>
    </source>
</evidence>
<evidence type="ECO:0000259" key="7">
    <source>
        <dbReference type="PROSITE" id="PS51918"/>
    </source>
</evidence>
<dbReference type="Pfam" id="PF04055">
    <property type="entry name" value="Radical_SAM"/>
    <property type="match status" value="1"/>
</dbReference>
<dbReference type="Proteomes" id="UP000037931">
    <property type="component" value="Unassembled WGS sequence"/>
</dbReference>
<sequence>MSKFQGLDSYTRQDGYELLPFKFDRLAGDDYVITNMVGEHLVMPMVDLLAVLKKDLVADHPLYASLRSKHFIRHADEQAPLDLLALKLRTKLSRLSGFTSLHIFVVTLRCDHSCPYCQVSRQMDGETSFDMTQDMAEKALDFVFRSPNPAIKIEFQGGEPLLNFEMVRFVVEAAKRRNIEEKRDLEFVIATTLSLLTDEVLEFCHENDIILSTSLDGPADLHNANRPRVGRDSFERLEAGLAKARNILGVDGVSALMTTTDKSLPRAREIIDEYVRLGFNGIFLRALSPYGFAIKTRKFMTYDTERWLEFYKEGLAYILELNKAGIPFVEHYASLILKKMLTSNDPGYVDLMNPAGAGIAAIVFNYDGSVYASDESRMLAEMGDQSFRLGNILTDSYEDIMLSDALLDALEQSFTLSAPMCSDCAFEPYCGAEPVFHHAMFNDVLGRKAESSFCKRNMSIFKHLIGLMQSDVSIRRLFMQWANAC</sequence>
<keyword evidence="5" id="KW-0411">Iron-sulfur</keyword>
<comment type="caution">
    <text evidence="8">The sequence shown here is derived from an EMBL/GenBank/DDBJ whole genome shotgun (WGS) entry which is preliminary data.</text>
</comment>
<evidence type="ECO:0000256" key="3">
    <source>
        <dbReference type="ARBA" id="ARBA00022723"/>
    </source>
</evidence>
<dbReference type="CDD" id="cd01335">
    <property type="entry name" value="Radical_SAM"/>
    <property type="match status" value="1"/>
</dbReference>
<keyword evidence="4" id="KW-0408">Iron</keyword>
<keyword evidence="3" id="KW-0479">Metal-binding</keyword>
<dbReference type="InterPro" id="IPR058240">
    <property type="entry name" value="rSAM_sf"/>
</dbReference>
<protein>
    <submittedName>
        <fullName evidence="8">His-Xaa-Ser system radical SAM maturase HxsB</fullName>
    </submittedName>
</protein>
<organism evidence="8 9">
    <name type="scientific">Pseudomonas asplenii</name>
    <dbReference type="NCBI Taxonomy" id="53407"/>
    <lineage>
        <taxon>Bacteria</taxon>
        <taxon>Pseudomonadati</taxon>
        <taxon>Pseudomonadota</taxon>
        <taxon>Gammaproteobacteria</taxon>
        <taxon>Pseudomonadales</taxon>
        <taxon>Pseudomonadaceae</taxon>
        <taxon>Pseudomonas</taxon>
    </lineage>
</organism>
<dbReference type="PROSITE" id="PS51918">
    <property type="entry name" value="RADICAL_SAM"/>
    <property type="match status" value="1"/>
</dbReference>
<feature type="domain" description="Radical SAM core" evidence="7">
    <location>
        <begin position="95"/>
        <end position="324"/>
    </location>
</feature>